<dbReference type="InterPro" id="IPR033337">
    <property type="entry name" value="TORTIFOLIA1/SINE1-2"/>
</dbReference>
<keyword evidence="4" id="KW-1185">Reference proteome</keyword>
<dbReference type="InParanoid" id="A0A2K2CJT5"/>
<dbReference type="InterPro" id="IPR057600">
    <property type="entry name" value="TORTIFOLIA1/SINE1-2_N"/>
</dbReference>
<evidence type="ECO:0000313" key="3">
    <source>
        <dbReference type="EnsemblPlants" id="PNT62292"/>
    </source>
</evidence>
<dbReference type="AlphaFoldDB" id="A0A2K2CJT5"/>
<name>A0A2K2CJT5_BRADI</name>
<reference evidence="2" key="2">
    <citation type="submission" date="2017-06" db="EMBL/GenBank/DDBJ databases">
        <title>WGS assembly of Brachypodium distachyon.</title>
        <authorList>
            <consortium name="The International Brachypodium Initiative"/>
            <person name="Lucas S."/>
            <person name="Harmon-Smith M."/>
            <person name="Lail K."/>
            <person name="Tice H."/>
            <person name="Grimwood J."/>
            <person name="Bruce D."/>
            <person name="Barry K."/>
            <person name="Shu S."/>
            <person name="Lindquist E."/>
            <person name="Wang M."/>
            <person name="Pitluck S."/>
            <person name="Vogel J.P."/>
            <person name="Garvin D.F."/>
            <person name="Mockler T.C."/>
            <person name="Schmutz J."/>
            <person name="Rokhsar D."/>
            <person name="Bevan M.W."/>
        </authorList>
    </citation>
    <scope>NUCLEOTIDE SEQUENCE</scope>
    <source>
        <strain evidence="2">Bd21</strain>
    </source>
</reference>
<dbReference type="EMBL" id="CM000883">
    <property type="protein sequence ID" value="PNT62292.1"/>
    <property type="molecule type" value="Genomic_DNA"/>
</dbReference>
<dbReference type="InterPro" id="IPR016024">
    <property type="entry name" value="ARM-type_fold"/>
</dbReference>
<dbReference type="Proteomes" id="UP000008810">
    <property type="component" value="Chromosome 4"/>
</dbReference>
<dbReference type="Gramene" id="PNT62292">
    <property type="protein sequence ID" value="PNT62292"/>
    <property type="gene ID" value="BRADI_4g01161v3"/>
</dbReference>
<dbReference type="STRING" id="15368.A0A2K2CJT5"/>
<dbReference type="PANTHER" id="PTHR31355">
    <property type="entry name" value="MICROTUBULE-ASSOCIATED PROTEIN TORTIFOLIA1"/>
    <property type="match status" value="1"/>
</dbReference>
<evidence type="ECO:0000313" key="2">
    <source>
        <dbReference type="EMBL" id="PNT62292.1"/>
    </source>
</evidence>
<feature type="domain" description="TORTIFOLIA1/SINE1-2 N-terminal" evidence="1">
    <location>
        <begin position="17"/>
        <end position="182"/>
    </location>
</feature>
<dbReference type="PANTHER" id="PTHR31355:SF18">
    <property type="entry name" value="EXPRESSED PROTEIN"/>
    <property type="match status" value="1"/>
</dbReference>
<feature type="non-terminal residue" evidence="2">
    <location>
        <position position="575"/>
    </location>
</feature>
<reference evidence="2 3" key="1">
    <citation type="journal article" date="2010" name="Nature">
        <title>Genome sequencing and analysis of the model grass Brachypodium distachyon.</title>
        <authorList>
            <consortium name="International Brachypodium Initiative"/>
        </authorList>
    </citation>
    <scope>NUCLEOTIDE SEQUENCE [LARGE SCALE GENOMIC DNA]</scope>
    <source>
        <strain evidence="2 3">Bd21</strain>
    </source>
</reference>
<dbReference type="Pfam" id="PF24714">
    <property type="entry name" value="TOR1L1_N"/>
    <property type="match status" value="1"/>
</dbReference>
<evidence type="ECO:0000259" key="1">
    <source>
        <dbReference type="Pfam" id="PF24714"/>
    </source>
</evidence>
<organism evidence="2">
    <name type="scientific">Brachypodium distachyon</name>
    <name type="common">Purple false brome</name>
    <name type="synonym">Trachynia distachya</name>
    <dbReference type="NCBI Taxonomy" id="15368"/>
    <lineage>
        <taxon>Eukaryota</taxon>
        <taxon>Viridiplantae</taxon>
        <taxon>Streptophyta</taxon>
        <taxon>Embryophyta</taxon>
        <taxon>Tracheophyta</taxon>
        <taxon>Spermatophyta</taxon>
        <taxon>Magnoliopsida</taxon>
        <taxon>Liliopsida</taxon>
        <taxon>Poales</taxon>
        <taxon>Poaceae</taxon>
        <taxon>BOP clade</taxon>
        <taxon>Pooideae</taxon>
        <taxon>Stipodae</taxon>
        <taxon>Brachypodieae</taxon>
        <taxon>Brachypodium</taxon>
    </lineage>
</organism>
<gene>
    <name evidence="2" type="ORF">BRADI_4g01161v3</name>
</gene>
<dbReference type="GO" id="GO:0008017">
    <property type="term" value="F:microtubule binding"/>
    <property type="evidence" value="ECO:0000318"/>
    <property type="project" value="GO_Central"/>
</dbReference>
<reference evidence="3" key="3">
    <citation type="submission" date="2018-08" db="UniProtKB">
        <authorList>
            <consortium name="EnsemblPlants"/>
        </authorList>
    </citation>
    <scope>IDENTIFICATION</scope>
    <source>
        <strain evidence="3">cv. Bd21</strain>
    </source>
</reference>
<dbReference type="EnsemblPlants" id="PNT62292">
    <property type="protein sequence ID" value="PNT62292"/>
    <property type="gene ID" value="BRADI_4g01161v3"/>
</dbReference>
<sequence length="575" mass="64800">MDRNFMVGQYEKIIYTFKNLNQFVRDLDERTLPAFVTQLCDANMLCSFSNEDALCIFKTAAEVHGCNVVPHSSQIVSTIIRIMCSVTGSLHSDGCSKVISALSRCVIDPMGTEEEKRVTISSLCRPLSDCLMSTNESASSGSAVCVTALIQSNNWQFASDELVNDICLKVSRALEEVHCQTISHLGLVVALSKLNQLTLEPYGRSLIRSGLRILDESTKAGNSQMIISSIEMIHSIMKNLGVRIISCEINKIIHGMELLQDHSMTEIITSVCQVASTTTNLCNQILSWSNLEKQQISTPEDGKLPQANSVGRVKSARKYSDVITIIAEPLSPCSNPEGTNKCSQLYNSMSDGPNPIRRRLTYSEDLSKKHHDLFVCTLDGSAWTRFSEYAKENRDNLTVKISIPRSKVNKTSETTSNELKLIIRRAFQLLKRVHKAGLTFGGQLSSRSFAINSYNTVKLDKTTKEIIKKIEDKDVEENEDHHSFVHMIKREIFYMRTTPTDLLSWLFLVDGCDRSCDELMQHHISLMDEHQNVSTFMSMFDTLREMEKKDIGAYQNVIDELSKNENHSNWQQHVN</sequence>
<dbReference type="SUPFAM" id="SSF48371">
    <property type="entry name" value="ARM repeat"/>
    <property type="match status" value="1"/>
</dbReference>
<proteinExistence type="predicted"/>
<dbReference type="OrthoDB" id="611190at2759"/>
<accession>A0A2K2CJT5</accession>
<protein>
    <recommendedName>
        <fullName evidence="1">TORTIFOLIA1/SINE1-2 N-terminal domain-containing protein</fullName>
    </recommendedName>
</protein>
<dbReference type="GO" id="GO:0005874">
    <property type="term" value="C:microtubule"/>
    <property type="evidence" value="ECO:0007669"/>
    <property type="project" value="InterPro"/>
</dbReference>
<evidence type="ECO:0000313" key="4">
    <source>
        <dbReference type="Proteomes" id="UP000008810"/>
    </source>
</evidence>